<keyword evidence="3" id="KW-1185">Reference proteome</keyword>
<dbReference type="InterPro" id="IPR054443">
    <property type="entry name" value="Y3-like_dom"/>
</dbReference>
<dbReference type="Proteomes" id="UP000807342">
    <property type="component" value="Unassembled WGS sequence"/>
</dbReference>
<dbReference type="OrthoDB" id="2925523at2759"/>
<sequence>ANLLALALAQVPSPTCYGAGAAPASDCNQFIGLFCTNMAKESIRPGDNNARCYNLPNTGRCDFIALNTIGFNASPSGPNCQTVLSGVTRQCRFGGYGKITNATPANTFTVDRNAGRCSQNVQPGS</sequence>
<evidence type="ECO:0000259" key="1">
    <source>
        <dbReference type="Pfam" id="PF22803"/>
    </source>
</evidence>
<name>A0A9P5X4A6_9AGAR</name>
<reference evidence="2" key="1">
    <citation type="submission" date="2020-11" db="EMBL/GenBank/DDBJ databases">
        <authorList>
            <consortium name="DOE Joint Genome Institute"/>
            <person name="Ahrendt S."/>
            <person name="Riley R."/>
            <person name="Andreopoulos W."/>
            <person name="Labutti K."/>
            <person name="Pangilinan J."/>
            <person name="Ruiz-Duenas F.J."/>
            <person name="Barrasa J.M."/>
            <person name="Sanchez-Garcia M."/>
            <person name="Camarero S."/>
            <person name="Miyauchi S."/>
            <person name="Serrano A."/>
            <person name="Linde D."/>
            <person name="Babiker R."/>
            <person name="Drula E."/>
            <person name="Ayuso-Fernandez I."/>
            <person name="Pacheco R."/>
            <person name="Padilla G."/>
            <person name="Ferreira P."/>
            <person name="Barriuso J."/>
            <person name="Kellner H."/>
            <person name="Castanera R."/>
            <person name="Alfaro M."/>
            <person name="Ramirez L."/>
            <person name="Pisabarro A.G."/>
            <person name="Kuo A."/>
            <person name="Tritt A."/>
            <person name="Lipzen A."/>
            <person name="He G."/>
            <person name="Yan M."/>
            <person name="Ng V."/>
            <person name="Cullen D."/>
            <person name="Martin F."/>
            <person name="Rosso M.-N."/>
            <person name="Henrissat B."/>
            <person name="Hibbett D."/>
            <person name="Martinez A.T."/>
            <person name="Grigoriev I.V."/>
        </authorList>
    </citation>
    <scope>NUCLEOTIDE SEQUENCE</scope>
    <source>
        <strain evidence="2">MF-IS2</strain>
    </source>
</reference>
<protein>
    <recommendedName>
        <fullName evidence="1">Glycan binding protein Y3-like domain-containing protein</fullName>
    </recommendedName>
</protein>
<evidence type="ECO:0000313" key="2">
    <source>
        <dbReference type="EMBL" id="KAF9443384.1"/>
    </source>
</evidence>
<dbReference type="Pfam" id="PF22803">
    <property type="entry name" value="GBD_Y3"/>
    <property type="match status" value="1"/>
</dbReference>
<feature type="non-terminal residue" evidence="2">
    <location>
        <position position="1"/>
    </location>
</feature>
<dbReference type="EMBL" id="MU151481">
    <property type="protein sequence ID" value="KAF9443384.1"/>
    <property type="molecule type" value="Genomic_DNA"/>
</dbReference>
<dbReference type="AlphaFoldDB" id="A0A9P5X4A6"/>
<evidence type="ECO:0000313" key="3">
    <source>
        <dbReference type="Proteomes" id="UP000807342"/>
    </source>
</evidence>
<gene>
    <name evidence="2" type="ORF">P691DRAFT_679638</name>
</gene>
<accession>A0A9P5X4A6</accession>
<feature type="domain" description="Glycan binding protein Y3-like" evidence="1">
    <location>
        <begin position="26"/>
        <end position="117"/>
    </location>
</feature>
<proteinExistence type="predicted"/>
<organism evidence="2 3">
    <name type="scientific">Macrolepiota fuliginosa MF-IS2</name>
    <dbReference type="NCBI Taxonomy" id="1400762"/>
    <lineage>
        <taxon>Eukaryota</taxon>
        <taxon>Fungi</taxon>
        <taxon>Dikarya</taxon>
        <taxon>Basidiomycota</taxon>
        <taxon>Agaricomycotina</taxon>
        <taxon>Agaricomycetes</taxon>
        <taxon>Agaricomycetidae</taxon>
        <taxon>Agaricales</taxon>
        <taxon>Agaricineae</taxon>
        <taxon>Agaricaceae</taxon>
        <taxon>Macrolepiota</taxon>
    </lineage>
</organism>
<comment type="caution">
    <text evidence="2">The sequence shown here is derived from an EMBL/GenBank/DDBJ whole genome shotgun (WGS) entry which is preliminary data.</text>
</comment>